<dbReference type="SUPFAM" id="SSF158832">
    <property type="entry name" value="Tex N-terminal region-like"/>
    <property type="match status" value="1"/>
</dbReference>
<proteinExistence type="predicted"/>
<dbReference type="InterPro" id="IPR044146">
    <property type="entry name" value="S1_Tex"/>
</dbReference>
<dbReference type="SUPFAM" id="SSF53098">
    <property type="entry name" value="Ribonuclease H-like"/>
    <property type="match status" value="1"/>
</dbReference>
<reference evidence="2" key="1">
    <citation type="submission" date="2022-10" db="EMBL/GenBank/DDBJ databases">
        <title>Flavobacterium sp. nov., a bacterium isolated from lake sediment.</title>
        <authorList>
            <person name="Qu J.-H."/>
        </authorList>
    </citation>
    <scope>NUCLEOTIDE SEQUENCE</scope>
    <source>
        <strain evidence="2">TH16-21</strain>
    </source>
</reference>
<dbReference type="InterPro" id="IPR032639">
    <property type="entry name" value="Tex_YqgF"/>
</dbReference>
<organism evidence="2 3">
    <name type="scientific">Flavobacterium lacisediminis</name>
    <dbReference type="NCBI Taxonomy" id="2989705"/>
    <lineage>
        <taxon>Bacteria</taxon>
        <taxon>Pseudomonadati</taxon>
        <taxon>Bacteroidota</taxon>
        <taxon>Flavobacteriia</taxon>
        <taxon>Flavobacteriales</taxon>
        <taxon>Flavobacteriaceae</taxon>
        <taxon>Flavobacterium</taxon>
    </lineage>
</organism>
<accession>A0ABT3EEB8</accession>
<protein>
    <submittedName>
        <fullName evidence="2">RNA-binding transcriptional accessory protein</fullName>
    </submittedName>
</protein>
<dbReference type="InterPro" id="IPR037027">
    <property type="entry name" value="YqgF/RNaseH-like_dom_sf"/>
</dbReference>
<dbReference type="Pfam" id="PF00575">
    <property type="entry name" value="S1"/>
    <property type="match status" value="1"/>
</dbReference>
<dbReference type="RefSeq" id="WP_264367844.1">
    <property type="nucleotide sequence ID" value="NZ_JAPCIO010000001.1"/>
</dbReference>
<dbReference type="InterPro" id="IPR010994">
    <property type="entry name" value="RuvA_2-like"/>
</dbReference>
<dbReference type="InterPro" id="IPR023323">
    <property type="entry name" value="Tex-like_dom_sf"/>
</dbReference>
<evidence type="ECO:0000259" key="1">
    <source>
        <dbReference type="PROSITE" id="PS50126"/>
    </source>
</evidence>
<dbReference type="Gene3D" id="1.10.10.650">
    <property type="entry name" value="RuvA domain 2-like"/>
    <property type="match status" value="1"/>
</dbReference>
<dbReference type="Gene3D" id="1.10.3500.10">
    <property type="entry name" value="Tex N-terminal region-like"/>
    <property type="match status" value="1"/>
</dbReference>
<dbReference type="InterPro" id="IPR003029">
    <property type="entry name" value="S1_domain"/>
</dbReference>
<dbReference type="Pfam" id="PF17674">
    <property type="entry name" value="HHH_9"/>
    <property type="match status" value="1"/>
</dbReference>
<dbReference type="SUPFAM" id="SSF50249">
    <property type="entry name" value="Nucleic acid-binding proteins"/>
    <property type="match status" value="1"/>
</dbReference>
<dbReference type="Proteomes" id="UP001165677">
    <property type="component" value="Unassembled WGS sequence"/>
</dbReference>
<keyword evidence="3" id="KW-1185">Reference proteome</keyword>
<dbReference type="PROSITE" id="PS50126">
    <property type="entry name" value="S1"/>
    <property type="match status" value="1"/>
</dbReference>
<dbReference type="PANTHER" id="PTHR10724:SF10">
    <property type="entry name" value="S1 RNA-BINDING DOMAIN-CONTAINING PROTEIN 1"/>
    <property type="match status" value="1"/>
</dbReference>
<dbReference type="SUPFAM" id="SSF47781">
    <property type="entry name" value="RuvA domain 2-like"/>
    <property type="match status" value="2"/>
</dbReference>
<dbReference type="SMART" id="SM00316">
    <property type="entry name" value="S1"/>
    <property type="match status" value="1"/>
</dbReference>
<dbReference type="InterPro" id="IPR012340">
    <property type="entry name" value="NA-bd_OB-fold"/>
</dbReference>
<dbReference type="Pfam" id="PF22706">
    <property type="entry name" value="Tex_central_region"/>
    <property type="match status" value="1"/>
</dbReference>
<dbReference type="InterPro" id="IPR041692">
    <property type="entry name" value="HHH_9"/>
</dbReference>
<name>A0ABT3EEB8_9FLAO</name>
<dbReference type="SMART" id="SM00732">
    <property type="entry name" value="YqgFc"/>
    <property type="match status" value="1"/>
</dbReference>
<feature type="domain" description="S1 motif" evidence="1">
    <location>
        <begin position="638"/>
        <end position="707"/>
    </location>
</feature>
<dbReference type="CDD" id="cd05685">
    <property type="entry name" value="S1_Tex"/>
    <property type="match status" value="1"/>
</dbReference>
<dbReference type="Pfam" id="PF12836">
    <property type="entry name" value="HHH_3"/>
    <property type="match status" value="1"/>
</dbReference>
<dbReference type="InterPro" id="IPR023319">
    <property type="entry name" value="Tex-like_HTH_dom_sf"/>
</dbReference>
<comment type="caution">
    <text evidence="2">The sequence shown here is derived from an EMBL/GenBank/DDBJ whole genome shotgun (WGS) entry which is preliminary data.</text>
</comment>
<dbReference type="InterPro" id="IPR055179">
    <property type="entry name" value="Tex-like_central_region"/>
</dbReference>
<sequence>MTNIQFIQNQTNIAPKSIEATIKLLLEDCTIPFISRYRKDQTGNLDEVQIEAISKLNKQYDEIIKRKESILKSIEEQNALTPELKSKIENSFDLQELEDFYLPYKKKKKTKADVARENGLEPLAKIIMSQKNDDIEFLASKYLNANVKNEDEALQGARDIIAEWINENIFIRKNLRRLFQRKGEITTKVVKTKKDDEGAQKFSQYFDWAEPISKAPSHRLLAMLRAEAEGFVKLNVAVEKEEALDFIEENIIKNKNSDATEHLELAIKDSYKRLLEPAISNETLQEAKAKADIKAIDVFSENLRQLLLAPPLGEKRILAIDPGYRTGCKIVCLDEKGDLLNNETIYPHAPQNDTAMAMKKIRSMVNAYNIEAISIGNGTASRETEFFIKKIAFDKPVQVFVVSEAGASVYSASKIAREEFPNYDVTVRGSVSIGRRLSDPLAELVKIDPKSIGVGQYQHDVDQTKLQSALDSTVMSCVNSVGININTASKSLLSYVSGIGEKMAENIVTYRSENGPFEDRKQLKKVPRLGEKAYQQAAAFIRIRDGKNPLDNSAVHPEAYPIVEKMAKDLGIKTNELIANKEKIAQIKPENYITAEIGILTLKDILKELEKPGLDPRKAAKIFEFDPNVKTIKDLRTGMILPGIVNNITAFGCFVDLGIKESGLVHISQLKEGYVSDVNEVVKMHQHVQVKVVEVDEARKRIQLTMIL</sequence>
<dbReference type="EMBL" id="JAPCIO010000001">
    <property type="protein sequence ID" value="MCW1146922.1"/>
    <property type="molecule type" value="Genomic_DNA"/>
</dbReference>
<gene>
    <name evidence="2" type="ORF">OJ995_01635</name>
</gene>
<dbReference type="InterPro" id="IPR050437">
    <property type="entry name" value="Ribos_protein_bS1-like"/>
</dbReference>
<dbReference type="InterPro" id="IPR006641">
    <property type="entry name" value="YqgF/RNaseH-like_dom"/>
</dbReference>
<dbReference type="InterPro" id="IPR012337">
    <property type="entry name" value="RNaseH-like_sf"/>
</dbReference>
<dbReference type="Pfam" id="PF09371">
    <property type="entry name" value="Tex_N"/>
    <property type="match status" value="1"/>
</dbReference>
<dbReference type="Gene3D" id="1.10.150.310">
    <property type="entry name" value="Tex RuvX-like domain-like"/>
    <property type="match status" value="1"/>
</dbReference>
<dbReference type="Gene3D" id="3.30.420.140">
    <property type="entry name" value="YqgF/RNase H-like domain"/>
    <property type="match status" value="1"/>
</dbReference>
<dbReference type="Pfam" id="PF16921">
    <property type="entry name" value="Tex_YqgF"/>
    <property type="match status" value="1"/>
</dbReference>
<dbReference type="PANTHER" id="PTHR10724">
    <property type="entry name" value="30S RIBOSOMAL PROTEIN S1"/>
    <property type="match status" value="1"/>
</dbReference>
<evidence type="ECO:0000313" key="3">
    <source>
        <dbReference type="Proteomes" id="UP001165677"/>
    </source>
</evidence>
<evidence type="ECO:0000313" key="2">
    <source>
        <dbReference type="EMBL" id="MCW1146922.1"/>
    </source>
</evidence>
<dbReference type="Gene3D" id="2.40.50.140">
    <property type="entry name" value="Nucleic acid-binding proteins"/>
    <property type="match status" value="1"/>
</dbReference>
<dbReference type="InterPro" id="IPR018974">
    <property type="entry name" value="Tex-like_N"/>
</dbReference>